<evidence type="ECO:0000313" key="5">
    <source>
        <dbReference type="WBParaSite" id="TTAC_0000631301-mRNA-1"/>
    </source>
</evidence>
<reference evidence="3 4" key="2">
    <citation type="submission" date="2018-11" db="EMBL/GenBank/DDBJ databases">
        <authorList>
            <consortium name="Pathogen Informatics"/>
        </authorList>
    </citation>
    <scope>NUCLEOTIDE SEQUENCE [LARGE SCALE GENOMIC DNA]</scope>
</reference>
<organism evidence="5">
    <name type="scientific">Hydatigena taeniaeformis</name>
    <name type="common">Feline tapeworm</name>
    <name type="synonym">Taenia taeniaeformis</name>
    <dbReference type="NCBI Taxonomy" id="6205"/>
    <lineage>
        <taxon>Eukaryota</taxon>
        <taxon>Metazoa</taxon>
        <taxon>Spiralia</taxon>
        <taxon>Lophotrochozoa</taxon>
        <taxon>Platyhelminthes</taxon>
        <taxon>Cestoda</taxon>
        <taxon>Eucestoda</taxon>
        <taxon>Cyclophyllidea</taxon>
        <taxon>Taeniidae</taxon>
        <taxon>Hydatigera</taxon>
    </lineage>
</organism>
<protein>
    <submittedName>
        <fullName evidence="5">Osteopetrosis-associated transmembrane protein 1</fullName>
    </submittedName>
</protein>
<dbReference type="Pfam" id="PF09777">
    <property type="entry name" value="OSTMP1"/>
    <property type="match status" value="1"/>
</dbReference>
<keyword evidence="4" id="KW-1185">Reference proteome</keyword>
<dbReference type="GO" id="GO:0005829">
    <property type="term" value="C:cytosol"/>
    <property type="evidence" value="ECO:0007669"/>
    <property type="project" value="TreeGrafter"/>
</dbReference>
<evidence type="ECO:0000313" key="3">
    <source>
        <dbReference type="EMBL" id="VDM30485.1"/>
    </source>
</evidence>
<evidence type="ECO:0000256" key="1">
    <source>
        <dbReference type="SAM" id="Phobius"/>
    </source>
</evidence>
<dbReference type="AlphaFoldDB" id="A0A0R3WZS2"/>
<dbReference type="Proteomes" id="UP000274429">
    <property type="component" value="Unassembled WGS sequence"/>
</dbReference>
<dbReference type="InterPro" id="IPR019172">
    <property type="entry name" value="Osteopetrosis-assoc_TM_1"/>
</dbReference>
<dbReference type="EMBL" id="UYWX01020298">
    <property type="protein sequence ID" value="VDM30485.1"/>
    <property type="molecule type" value="Genomic_DNA"/>
</dbReference>
<sequence length="356" mass="40547">MKDYVFHVVLLVCCALAHFVLGNEECDLYFRNLTNAISSTYLCFGEFGQPMSICSRCFCNITTLELLLNDSVPKNDFGVPCRFFIEQEILVEPWIRIISPIRKIWQNAHCNQCLIEPNSTYNRTSFPNDGAGSSLPNYNLSAYNGATRRFFDQITALSECIANHTFNSNASFLDQINFPTEPSIHINKSVCLRCRQDYDKLYSVYQSWVRQILNYESNRCHHPLETAPFRYDKLCADVVDALNRTQFVWLGVLDCSNPPDTKSTIVLLPLIIYALAAAAFHAAMLCVFHRPSRVIVYMQSRVETVTDTMEGAPVIEEPNARGNHHFNLFHKTSFAPMTRRIPCDTLNTVPPNTSDL</sequence>
<proteinExistence type="predicted"/>
<dbReference type="WBParaSite" id="TTAC_0000631301-mRNA-1">
    <property type="protein sequence ID" value="TTAC_0000631301-mRNA-1"/>
    <property type="gene ID" value="TTAC_0000631301"/>
</dbReference>
<keyword evidence="1" id="KW-1133">Transmembrane helix</keyword>
<dbReference type="OrthoDB" id="8021850at2759"/>
<name>A0A0R3WZS2_HYDTA</name>
<dbReference type="PANTHER" id="PTHR15644:SF2">
    <property type="entry name" value="OSTEOPETROSIS-ASSOCIATED TRANSMEMBRANE PROTEIN 1"/>
    <property type="match status" value="1"/>
</dbReference>
<evidence type="ECO:0000256" key="2">
    <source>
        <dbReference type="SAM" id="SignalP"/>
    </source>
</evidence>
<reference evidence="5" key="1">
    <citation type="submission" date="2017-02" db="UniProtKB">
        <authorList>
            <consortium name="WormBaseParasite"/>
        </authorList>
    </citation>
    <scope>IDENTIFICATION</scope>
</reference>
<keyword evidence="1" id="KW-0472">Membrane</keyword>
<feature type="signal peptide" evidence="2">
    <location>
        <begin position="1"/>
        <end position="22"/>
    </location>
</feature>
<gene>
    <name evidence="3" type="ORF">TTAC_LOCUS6298</name>
</gene>
<keyword evidence="2" id="KW-0732">Signal</keyword>
<feature type="chain" id="PRO_5043133081" evidence="2">
    <location>
        <begin position="23"/>
        <end position="356"/>
    </location>
</feature>
<accession>A0A0R3WZS2</accession>
<keyword evidence="1" id="KW-0812">Transmembrane</keyword>
<evidence type="ECO:0000313" key="4">
    <source>
        <dbReference type="Proteomes" id="UP000274429"/>
    </source>
</evidence>
<feature type="transmembrane region" description="Helical" evidence="1">
    <location>
        <begin position="265"/>
        <end position="288"/>
    </location>
</feature>
<dbReference type="STRING" id="6205.A0A0R3WZS2"/>
<dbReference type="PANTHER" id="PTHR15644">
    <property type="entry name" value="OSTEOPETROSIS ASSOCIATED TRANSMEMBRANE PROTEIN 1"/>
    <property type="match status" value="1"/>
</dbReference>